<evidence type="ECO:0000256" key="2">
    <source>
        <dbReference type="PIRSR" id="PIRSR601952-1"/>
    </source>
</evidence>
<organism evidence="5 6">
    <name type="scientific">Pseudoalteromonas luteoviolacea S4054</name>
    <dbReference type="NCBI Taxonomy" id="1129367"/>
    <lineage>
        <taxon>Bacteria</taxon>
        <taxon>Pseudomonadati</taxon>
        <taxon>Pseudomonadota</taxon>
        <taxon>Gammaproteobacteria</taxon>
        <taxon>Alteromonadales</taxon>
        <taxon>Pseudoalteromonadaceae</taxon>
        <taxon>Pseudoalteromonas</taxon>
    </lineage>
</organism>
<evidence type="ECO:0008006" key="7">
    <source>
        <dbReference type="Google" id="ProtNLM"/>
    </source>
</evidence>
<feature type="binding site" evidence="3">
    <location>
        <position position="154"/>
    </location>
    <ligand>
        <name>Mg(2+)</name>
        <dbReference type="ChEBI" id="CHEBI:18420"/>
    </ligand>
</feature>
<comment type="similarity">
    <text evidence="4">Belongs to the alkaline phosphatase family.</text>
</comment>
<dbReference type="Gene3D" id="3.40.720.10">
    <property type="entry name" value="Alkaline Phosphatase, subunit A"/>
    <property type="match status" value="1"/>
</dbReference>
<dbReference type="GO" id="GO:0046872">
    <property type="term" value="F:metal ion binding"/>
    <property type="evidence" value="ECO:0007669"/>
    <property type="project" value="UniProtKB-KW"/>
</dbReference>
<dbReference type="EMBL" id="AUXW01000173">
    <property type="protein sequence ID" value="KKE81935.1"/>
    <property type="molecule type" value="Genomic_DNA"/>
</dbReference>
<dbReference type="PATRIC" id="fig|1129367.4.peg.4208"/>
<dbReference type="InterPro" id="IPR017850">
    <property type="entry name" value="Alkaline_phosphatase_core_sf"/>
</dbReference>
<dbReference type="PRINTS" id="PR00113">
    <property type="entry name" value="ALKPHPHTASE"/>
</dbReference>
<dbReference type="Gene3D" id="1.10.1200.140">
    <property type="entry name" value="Alkaline phosphatase, crown domain"/>
    <property type="match status" value="1"/>
</dbReference>
<feature type="binding site" evidence="3">
    <location>
        <position position="349"/>
    </location>
    <ligand>
        <name>Zn(2+)</name>
        <dbReference type="ChEBI" id="CHEBI:29105"/>
        <label>1</label>
    </ligand>
</feature>
<dbReference type="SUPFAM" id="SSF53649">
    <property type="entry name" value="Alkaline phosphatase-like"/>
    <property type="match status" value="1"/>
</dbReference>
<dbReference type="PANTHER" id="PTHR11596">
    <property type="entry name" value="ALKALINE PHOSPHATASE"/>
    <property type="match status" value="1"/>
</dbReference>
<feature type="binding site" evidence="3">
    <location>
        <position position="350"/>
    </location>
    <ligand>
        <name>Zn(2+)</name>
        <dbReference type="ChEBI" id="CHEBI:29105"/>
        <label>2</label>
    </ligand>
</feature>
<feature type="binding site" evidence="3">
    <location>
        <position position="302"/>
    </location>
    <ligand>
        <name>Mg(2+)</name>
        <dbReference type="ChEBI" id="CHEBI:18420"/>
    </ligand>
</feature>
<comment type="cofactor">
    <cofactor evidence="3">
        <name>Mg(2+)</name>
        <dbReference type="ChEBI" id="CHEBI:18420"/>
    </cofactor>
    <text evidence="3">Binds 1 Mg(2+) ion.</text>
</comment>
<feature type="active site" description="Phosphoserine intermediate" evidence="2">
    <location>
        <position position="101"/>
    </location>
</feature>
<dbReference type="RefSeq" id="WP_080928432.1">
    <property type="nucleotide sequence ID" value="NZ_AUXW01000173.1"/>
</dbReference>
<feature type="binding site" evidence="3">
    <location>
        <position position="498"/>
    </location>
    <ligand>
        <name>Zn(2+)</name>
        <dbReference type="ChEBI" id="CHEBI:29105"/>
        <label>2</label>
    </ligand>
</feature>
<sequence>MLLGLKKLLPLSVVLPLSLCGCKLIESNAYQEKISSPQIKNVILLIGDGMGPQQVGLLEEYATRAPQSVYQGESSAIAKLANQGVTGLSLHGPADKLVVDSACSATQLATGVASGSEMIGLNRAGHKVPTILQKAKAFGKSTGLVSDTRLTHATPAAFASHQIHRSMENAIAEQMVLSDSVDVMLSGGLRHFIPKAYVLSAQQTVLETKLANSGLSLKSKRQDSNNILQQAENQGYELVFTKSQLLEAQRGRILGLFANSAMVDGIEASNKRYLGQPSLRDMTEVAIKKLSKNPKGFFLMVEGGQIDWAGHNNDAGTLLHEMLKFDSAVESVLQWANGRDDTVVIVTADHETGGFGFSYSGMNLPQAVQLDNLNRDVYKPNYNFGELAILDKLYLQKRSYAEMWKAAKGGKAHPEAEQLVEIVNQNSEFKIDNTDANAILAEQKNAFFKRGHKSLGLKTAGKINDFAPFYVYLNERPLNLIGRALAAKQNIVWSTGTHTHTPVGVFALGPSYAIEQFNGLHTHVELGKIMQRVLFGY</sequence>
<comment type="cofactor">
    <cofactor evidence="3">
        <name>Zn(2+)</name>
        <dbReference type="ChEBI" id="CHEBI:29105"/>
    </cofactor>
    <text evidence="3">Binds 2 Zn(2+) ions.</text>
</comment>
<comment type="caution">
    <text evidence="5">The sequence shown here is derived from an EMBL/GenBank/DDBJ whole genome shotgun (WGS) entry which is preliminary data.</text>
</comment>
<name>A0A0F6A6Z8_9GAMM</name>
<dbReference type="CDD" id="cd16012">
    <property type="entry name" value="ALP"/>
    <property type="match status" value="1"/>
</dbReference>
<feature type="binding site" evidence="3">
    <location>
        <position position="152"/>
    </location>
    <ligand>
        <name>Mg(2+)</name>
        <dbReference type="ChEBI" id="CHEBI:18420"/>
    </ligand>
</feature>
<dbReference type="Proteomes" id="UP000033434">
    <property type="component" value="Unassembled WGS sequence"/>
</dbReference>
<keyword evidence="1" id="KW-0597">Phosphoprotein</keyword>
<evidence type="ECO:0000313" key="5">
    <source>
        <dbReference type="EMBL" id="KKE81935.1"/>
    </source>
</evidence>
<feature type="binding site" evidence="3">
    <location>
        <position position="48"/>
    </location>
    <ligand>
        <name>Mg(2+)</name>
        <dbReference type="ChEBI" id="CHEBI:18420"/>
    </ligand>
</feature>
<gene>
    <name evidence="5" type="ORF">N479_20675</name>
</gene>
<dbReference type="InterPro" id="IPR042085">
    <property type="entry name" value="Ap_crown"/>
</dbReference>
<dbReference type="SMART" id="SM00098">
    <property type="entry name" value="alkPPc"/>
    <property type="match status" value="1"/>
</dbReference>
<protein>
    <recommendedName>
        <fullName evidence="7">Alkaline phosphatase</fullName>
    </recommendedName>
</protein>
<feature type="binding site" evidence="3">
    <location>
        <position position="311"/>
    </location>
    <ligand>
        <name>Zn(2+)</name>
        <dbReference type="ChEBI" id="CHEBI:29105"/>
        <label>2</label>
    </ligand>
</feature>
<dbReference type="PROSITE" id="PS51257">
    <property type="entry name" value="PROKAR_LIPOPROTEIN"/>
    <property type="match status" value="1"/>
</dbReference>
<dbReference type="AlphaFoldDB" id="A0A0F6A6Z8"/>
<accession>A0A0F6A6Z8</accession>
<keyword evidence="3" id="KW-0460">Magnesium</keyword>
<evidence type="ECO:0000313" key="6">
    <source>
        <dbReference type="Proteomes" id="UP000033434"/>
    </source>
</evidence>
<keyword evidence="3" id="KW-0862">Zinc</keyword>
<proteinExistence type="inferred from homology"/>
<evidence type="ECO:0000256" key="4">
    <source>
        <dbReference type="RuleBase" id="RU003946"/>
    </source>
</evidence>
<feature type="binding site" evidence="3">
    <location>
        <position position="307"/>
    </location>
    <ligand>
        <name>Zn(2+)</name>
        <dbReference type="ChEBI" id="CHEBI:29105"/>
        <label>2</label>
    </ligand>
</feature>
<dbReference type="PANTHER" id="PTHR11596:SF5">
    <property type="entry name" value="ALKALINE PHOSPHATASE"/>
    <property type="match status" value="1"/>
</dbReference>
<keyword evidence="3" id="KW-0479">Metal-binding</keyword>
<dbReference type="Pfam" id="PF00245">
    <property type="entry name" value="Alk_phosphatase"/>
    <property type="match status" value="1"/>
</dbReference>
<feature type="binding site" evidence="3">
    <location>
        <position position="48"/>
    </location>
    <ligand>
        <name>Zn(2+)</name>
        <dbReference type="ChEBI" id="CHEBI:29105"/>
        <label>2</label>
    </ligand>
</feature>
<evidence type="ECO:0000256" key="3">
    <source>
        <dbReference type="PIRSR" id="PIRSR601952-2"/>
    </source>
</evidence>
<reference evidence="5 6" key="1">
    <citation type="journal article" date="2015" name="BMC Genomics">
        <title>Genome mining reveals unlocked bioactive potential of marine Gram-negative bacteria.</title>
        <authorList>
            <person name="Machado H."/>
            <person name="Sonnenschein E.C."/>
            <person name="Melchiorsen J."/>
            <person name="Gram L."/>
        </authorList>
    </citation>
    <scope>NUCLEOTIDE SEQUENCE [LARGE SCALE GENOMIC DNA]</scope>
    <source>
        <strain evidence="5 6">S4054</strain>
    </source>
</reference>
<evidence type="ECO:0000256" key="1">
    <source>
        <dbReference type="ARBA" id="ARBA00022553"/>
    </source>
</evidence>
<dbReference type="InterPro" id="IPR001952">
    <property type="entry name" value="Alkaline_phosphatase"/>
</dbReference>
<dbReference type="GO" id="GO:0004035">
    <property type="term" value="F:alkaline phosphatase activity"/>
    <property type="evidence" value="ECO:0007669"/>
    <property type="project" value="TreeGrafter"/>
</dbReference>